<dbReference type="SUPFAM" id="SSF51120">
    <property type="entry name" value="beta-Roll"/>
    <property type="match status" value="16"/>
</dbReference>
<evidence type="ECO:0000256" key="4">
    <source>
        <dbReference type="ARBA" id="ARBA00022656"/>
    </source>
</evidence>
<feature type="region of interest" description="Disordered" evidence="9">
    <location>
        <begin position="1822"/>
        <end position="1841"/>
    </location>
</feature>
<feature type="region of interest" description="Disordered" evidence="9">
    <location>
        <begin position="878"/>
        <end position="937"/>
    </location>
</feature>
<feature type="region of interest" description="Disordered" evidence="9">
    <location>
        <begin position="1660"/>
        <end position="1681"/>
    </location>
</feature>
<feature type="domain" description="Haemolysin-type calcium binding-related" evidence="10">
    <location>
        <begin position="2124"/>
        <end position="2168"/>
    </location>
</feature>
<dbReference type="InterPro" id="IPR050557">
    <property type="entry name" value="RTX_toxin/Mannuronan_C5-epim"/>
</dbReference>
<protein>
    <recommendedName>
        <fullName evidence="10">Haemolysin-type calcium binding-related domain-containing protein</fullName>
    </recommendedName>
</protein>
<evidence type="ECO:0000256" key="9">
    <source>
        <dbReference type="SAM" id="MobiDB-lite"/>
    </source>
</evidence>
<feature type="region of interest" description="Disordered" evidence="9">
    <location>
        <begin position="2655"/>
        <end position="2701"/>
    </location>
</feature>
<dbReference type="GO" id="GO:0005576">
    <property type="term" value="C:extracellular region"/>
    <property type="evidence" value="ECO:0007669"/>
    <property type="project" value="UniProtKB-SubCell"/>
</dbReference>
<dbReference type="InterPro" id="IPR001343">
    <property type="entry name" value="Hemolysn_Ca-bd"/>
</dbReference>
<dbReference type="PRINTS" id="PR01488">
    <property type="entry name" value="RTXTOXINA"/>
</dbReference>
<evidence type="ECO:0000256" key="1">
    <source>
        <dbReference type="ARBA" id="ARBA00004370"/>
    </source>
</evidence>
<dbReference type="Proteomes" id="UP000886674">
    <property type="component" value="Unassembled WGS sequence"/>
</dbReference>
<evidence type="ECO:0000256" key="7">
    <source>
        <dbReference type="ARBA" id="ARBA00023026"/>
    </source>
</evidence>
<dbReference type="InterPro" id="IPR018511">
    <property type="entry name" value="Hemolysin-typ_Ca-bd_CS"/>
</dbReference>
<dbReference type="PANTHER" id="PTHR38340">
    <property type="entry name" value="S-LAYER PROTEIN"/>
    <property type="match status" value="1"/>
</dbReference>
<evidence type="ECO:0000313" key="11">
    <source>
        <dbReference type="EMBL" id="MCG7977904.1"/>
    </source>
</evidence>
<keyword evidence="6" id="KW-0106">Calcium</keyword>
<dbReference type="PRINTS" id="PR00313">
    <property type="entry name" value="CABNDNGRPT"/>
</dbReference>
<dbReference type="Pfam" id="PF06594">
    <property type="entry name" value="HCBP_related"/>
    <property type="match status" value="7"/>
</dbReference>
<dbReference type="PANTHER" id="PTHR38340:SF1">
    <property type="entry name" value="S-LAYER PROTEIN"/>
    <property type="match status" value="1"/>
</dbReference>
<comment type="subcellular location">
    <subcellularLocation>
        <location evidence="1">Membrane</location>
    </subcellularLocation>
    <subcellularLocation>
        <location evidence="2">Secreted</location>
    </subcellularLocation>
</comment>
<dbReference type="EMBL" id="JAEPCR010000027">
    <property type="protein sequence ID" value="MCG7977904.1"/>
    <property type="molecule type" value="Genomic_DNA"/>
</dbReference>
<proteinExistence type="predicted"/>
<dbReference type="InterPro" id="IPR011049">
    <property type="entry name" value="Serralysin-like_metalloprot_C"/>
</dbReference>
<evidence type="ECO:0000256" key="8">
    <source>
        <dbReference type="ARBA" id="ARBA00023136"/>
    </source>
</evidence>
<feature type="domain" description="Haemolysin-type calcium binding-related" evidence="10">
    <location>
        <begin position="2773"/>
        <end position="2812"/>
    </location>
</feature>
<dbReference type="GO" id="GO:0005509">
    <property type="term" value="F:calcium ion binding"/>
    <property type="evidence" value="ECO:0007669"/>
    <property type="project" value="InterPro"/>
</dbReference>
<feature type="region of interest" description="Disordered" evidence="9">
    <location>
        <begin position="1058"/>
        <end position="1102"/>
    </location>
</feature>
<gene>
    <name evidence="11" type="ORF">JAY77_07125</name>
</gene>
<feature type="region of interest" description="Disordered" evidence="9">
    <location>
        <begin position="1425"/>
        <end position="1462"/>
    </location>
</feature>
<dbReference type="PROSITE" id="PS00330">
    <property type="entry name" value="HEMOLYSIN_CALCIUM"/>
    <property type="match status" value="30"/>
</dbReference>
<keyword evidence="3" id="KW-0964">Secreted</keyword>
<keyword evidence="5" id="KW-0677">Repeat</keyword>
<dbReference type="InterPro" id="IPR003995">
    <property type="entry name" value="RTX_toxin_determinant-A"/>
</dbReference>
<evidence type="ECO:0000259" key="10">
    <source>
        <dbReference type="Pfam" id="PF06594"/>
    </source>
</evidence>
<feature type="compositionally biased region" description="Polar residues" evidence="9">
    <location>
        <begin position="2479"/>
        <end position="2488"/>
    </location>
</feature>
<feature type="compositionally biased region" description="Low complexity" evidence="9">
    <location>
        <begin position="902"/>
        <end position="913"/>
    </location>
</feature>
<feature type="domain" description="Haemolysin-type calcium binding-related" evidence="10">
    <location>
        <begin position="1184"/>
        <end position="1225"/>
    </location>
</feature>
<feature type="domain" description="Haemolysin-type calcium binding-related" evidence="10">
    <location>
        <begin position="1001"/>
        <end position="1043"/>
    </location>
</feature>
<keyword evidence="4" id="KW-0800">Toxin</keyword>
<feature type="compositionally biased region" description="Gly residues" evidence="9">
    <location>
        <begin position="2672"/>
        <end position="2681"/>
    </location>
</feature>
<dbReference type="Gene3D" id="2.150.10.10">
    <property type="entry name" value="Serralysin-like metalloprotease, C-terminal"/>
    <property type="match status" value="17"/>
</dbReference>
<evidence type="ECO:0000256" key="2">
    <source>
        <dbReference type="ARBA" id="ARBA00004613"/>
    </source>
</evidence>
<evidence type="ECO:0000256" key="5">
    <source>
        <dbReference type="ARBA" id="ARBA00022737"/>
    </source>
</evidence>
<comment type="caution">
    <text evidence="11">The sequence shown here is derived from an EMBL/GenBank/DDBJ whole genome shotgun (WGS) entry which is preliminary data.</text>
</comment>
<evidence type="ECO:0000256" key="6">
    <source>
        <dbReference type="ARBA" id="ARBA00022837"/>
    </source>
</evidence>
<accession>A0A9E4TS39</accession>
<evidence type="ECO:0000256" key="3">
    <source>
        <dbReference type="ARBA" id="ARBA00022525"/>
    </source>
</evidence>
<organism evidence="11 12">
    <name type="scientific">Candidatus Thiodiazotropha taylori</name>
    <dbReference type="NCBI Taxonomy" id="2792791"/>
    <lineage>
        <taxon>Bacteria</taxon>
        <taxon>Pseudomonadati</taxon>
        <taxon>Pseudomonadota</taxon>
        <taxon>Gammaproteobacteria</taxon>
        <taxon>Chromatiales</taxon>
        <taxon>Sedimenticolaceae</taxon>
        <taxon>Candidatus Thiodiazotropha</taxon>
    </lineage>
</organism>
<keyword evidence="7" id="KW-0843">Virulence</keyword>
<dbReference type="GO" id="GO:0090729">
    <property type="term" value="F:toxin activity"/>
    <property type="evidence" value="ECO:0007669"/>
    <property type="project" value="UniProtKB-KW"/>
</dbReference>
<reference evidence="11" key="1">
    <citation type="journal article" date="2021" name="Proc. Natl. Acad. Sci. U.S.A.">
        <title>Global biogeography of chemosynthetic symbionts reveals both localized and globally distributed symbiont groups. .</title>
        <authorList>
            <person name="Osvatic J.T."/>
            <person name="Wilkins L.G.E."/>
            <person name="Leibrecht L."/>
            <person name="Leray M."/>
            <person name="Zauner S."/>
            <person name="Polzin J."/>
            <person name="Camacho Y."/>
            <person name="Gros O."/>
            <person name="van Gils J.A."/>
            <person name="Eisen J.A."/>
            <person name="Petersen J.M."/>
            <person name="Yuen B."/>
        </authorList>
    </citation>
    <scope>NUCLEOTIDE SEQUENCE</scope>
    <source>
        <strain evidence="11">MAGclacostrist055</strain>
    </source>
</reference>
<dbReference type="InterPro" id="IPR010566">
    <property type="entry name" value="Haemolys_ca-bd"/>
</dbReference>
<feature type="domain" description="Haemolysin-type calcium binding-related" evidence="10">
    <location>
        <begin position="1749"/>
        <end position="1792"/>
    </location>
</feature>
<dbReference type="GO" id="GO:0016020">
    <property type="term" value="C:membrane"/>
    <property type="evidence" value="ECO:0007669"/>
    <property type="project" value="UniProtKB-SubCell"/>
</dbReference>
<feature type="region of interest" description="Disordered" evidence="9">
    <location>
        <begin position="2479"/>
        <end position="2559"/>
    </location>
</feature>
<feature type="region of interest" description="Disordered" evidence="9">
    <location>
        <begin position="1855"/>
        <end position="1886"/>
    </location>
</feature>
<feature type="domain" description="Haemolysin-type calcium binding-related" evidence="10">
    <location>
        <begin position="2938"/>
        <end position="2978"/>
    </location>
</feature>
<feature type="domain" description="Haemolysin-type calcium binding-related" evidence="10">
    <location>
        <begin position="1564"/>
        <end position="1605"/>
    </location>
</feature>
<name>A0A9E4TS39_9GAMM</name>
<dbReference type="Pfam" id="PF00353">
    <property type="entry name" value="HemolysinCabind"/>
    <property type="match status" value="30"/>
</dbReference>
<sequence>MNVQDSAALSMLAEAAYAKFENADTEVRIQTALQSIGTDEDEPDDPDKGFSLTQAREFTRRWELVHHQPDTASGFSATLFRNTDGSMEQPYVLAIRGTDGYRDLVITDGSDIVVDGLALDQIVDLWNYWKQLTTPQGESFTGSRLVTLGDETAALAAAKLGQFVPGFNMAADVYLEWLYSRDDIIIDNGPLGERVRTIEPVMPAPGNTEFSGVLSNPLTEGELAAVTGHSLGGHLSTALTRLVPGIEALTINGAGFATGAVPGLGGDAALNIRNLFGMLGGADSFNATRILNLYGDKMPEFVTQNNYFGLVQQGGHEPVFIEQSPWWENVLGHGSSQMTDSLAVYNLFFELSGTLASTTPQAALEQLMPVFKAASWEADHSLEGLVRSLGRLFGVSESLPAIDDREALYTAIRDINNSILFEQAKGVVEIIPLTDLTQEEIVNHAISGETAIAYRYALTHLDPFAIIGDAGLYDQHNQHDELELYDPATQTGALTQAYLQDRAYILRAMMHRNEFDLENLTTTGDGVYFWDADAGGFASVSDPEIVVRQDWDDLVHYRFGGDGDETNGELDGGTRDDLIYGGGGNDTLNGNAGDDYLEGNAGIDKLDGGVGNDELRGGSGDDARIHDSGLYGREGDDALYGEAGHDTLDGGTGRDLLVGGLGQDHLIGGDGFDNLYGDNRYFDEATNRYVLVDDGESDRLEGGLGDDLYYAGAGDVVNDADGLGSVCMNITTGSGEQRYVMLGLNLIRQTGNANVYEEYNPSCDATIRYTVNGNGTLTVSEVGGGFNTITIENFSDRRLGINIGEEYNSPNWQSWVHVSYWFDWYWDTEYNPGDEYDVWWPWAFNLFDDAVKFESGLIKMPRTWEIVLDDGGIDIVRGDDRDNEMTGSDETDRMDGGRGDDLLSGDAGDDWLSGGEGNDDLEGGEGQDTLDGGYGDDLLRGGPGDGDVLKGGVGSDIYLFGAGDGNTLINNFDAMHESEDTLRFLPGIEPDDVRVGRTGDNLLLTVGSGAEVITVLGYFLDGGESPYVLDRIEFANGAAWDMAQVIELLRPSGDADDHIEGTVGDDALNGRGGHDLVQGGDGNDTLSGGEGNDELHGDAGNDEILGNAGDDRLYGGAGDDRLRGGAGRDELSGGGGNDTYLYGLGDEDMVIRNQDSGEGRRDVLRFLEGIAPSDLVVRRFANALVLDIAERAESVTVVNFFQDDGMSGDSLDAILFADGTEWDLDHILAQVQVATAGDDRLYGYAGDDILDGLQGNDYLVGYAGDDLLMGGEGRDSLQGGAGNDTLRGESMDGGAGADTYLYGLGDGLVHISNWGSQSPNQDRLRFLEGIAPEDVVVKRGSNNLYLSIGDEGQVSVDGFFAIDDGAVSNTNCLAEVVFQDGTRWNAETLHQYAQQVTEAGEELHGGAGDDSLDGLGGDDHLYGYGGDDRLTGGEGDDGLAGGDGNDTLLGDEGDDFLSGGDGADLLQGGMGNDYLTGWRGNDTLDGGDGDDDLYGGDGNDTLRGGIGGNDHLSGGAGDDTYLFATGDGDTWIRGDDTGANRNDRLVMLNTTPDSVLATRSGDSLILTLSTTGETVGVGNYFKDEVTGDHALVAIAFDDGTVWDFDYVKAAVQQATEGADRLYAYDGGDMLEGLGGNDTLRGAAGNDQLLGNAGNDTLSGGDGNDVLAGGDGSDVLYGGPGDDQLSGGLGDDDYLRGGSGSDTYLFSVGDGNTTINDFDNSIDAANSSQDRLLITGAAPSEVAATRSGGDVLLTVQSSGEVITLDRFFYLNGENYRVVEFIEFSDGTVWDIDTVRTLVQTGSESNDTLLAYNGVGDTLDGMGGNDTLQGANGDDHLSGGTGDDELLGAMGNDVLDGGAGNDHLSGEEGDDQLAGGEGNDTINGNEGDDLLIAGQGSDTLIGSYGNDIYQLALGDGNNVINNQDWSGAESHDKIEFDIGITPDNVALTRSGYDLVIEYAGSVTSITGFFQTDEHSRIDSLQFHDGTRWTYDDVRAMLLQGNDAGQVLTGYESADLIDGGAGNDTISGADGNDQLLGGTGNDILDGGNGNDLLDGGVGDDTLAGWQGNDELIGGAGNDQLSGSHGDDRYVFQTGHGQDTIDDLLGNNTIVFSDLPSTDVQVRRDGDNLVISNPNNTDQVTVIGQFNGADSVNVSISIYEISFSDGAVLSAAELLSRIAPGTPGDDAIQGNDSAETIDGLAGNDTIQTFGGDDNVQGGDGFDQIDGGSGNDVLAGGLGDDTLDGSAGDDLLDGGAGNDLLYGDGDIDYYGPGRSYVETAHDQLFGGDGDDRLYGGSRYEISAFRDENFDILHGGAGNDYLYGQGELYGGDGNDELIGYGTIDGGDGNDSIQLGTDGSLDTTHISGGRGNDSLAGGHIAVTFSFNLGDGVDVLNHYLWDYSASAMQQDVIAFGDGITQADVRFEQQQNNLIVYYGSGNDQITITDWFISQGRGKTLRFEFTDGSVITDIDQLTVTMGTAGNDTLQGTESSDTIQAGDGNDQVWGRGGNDEIRGDGGEDYLAGEAGDDTLIGAAGDDNLAGGEGNDHLVGGDQNDQLNGGLGSDHLEGGGGDDIYVYSAGSGMDVIDNTGGGVDWLYFTDVTSDRLSFSQDGDDLLVSINGDPAQSIRILSHFLGGESEIDYIQPSGSAALTASDVSALLSGQSGGDTGSGDTDNSSGGDGSTGSGDTGIDPVTPPQPGGDDTLVGSGADEILIAGAGNDSLGGGLGNDRLLGGEGDDTYLYTGGQDTLEERAGIDRLRFENGITFGQVASGLLKSGDDLVLRVNGGPDQITLRNFFLGGDHLVETIEFATGGALTAEQIFDAFGLSMPVVTSDFVQTIDGTSASDGALTGGDQADLIAGYNGDDALIGGAGDDRLEGGNGADMLTGNTGNDHLIGGRGNDTYIFNAGDGQDIIDNLGGGLDTLRFEGIDFYQVASGLMRSGNNLILRVSGGSDQVTLRDYFKGGDQAVDRIVFASGGELSSAQLFGVFGVTDPDPAGSPDYSGLPDERNYGTVTLGGAGNDNYLAGSDADFIDAGAGDDLLDGGVGNDYLIGGYGSDTYLVGAASGHDIINNHDADDTGSDTLRFETAAIEDLWFSREGNDLMITQAGTDDRVTLVHWYDLPANEVDRIEAAGSVLLNNQVDQLVAAMATYDVPAGVGNVIPQDVKDNLQPVLAENWQAIP</sequence>
<keyword evidence="8" id="KW-0472">Membrane</keyword>
<evidence type="ECO:0000313" key="12">
    <source>
        <dbReference type="Proteomes" id="UP000886674"/>
    </source>
</evidence>
<feature type="compositionally biased region" description="Basic and acidic residues" evidence="9">
    <location>
        <begin position="878"/>
        <end position="901"/>
    </location>
</feature>